<protein>
    <submittedName>
        <fullName evidence="1">Uncharacterized protein</fullName>
    </submittedName>
</protein>
<dbReference type="STRING" id="1324350.AOY20_14115"/>
<dbReference type="AlphaFoldDB" id="A0A0N9VB21"/>
<gene>
    <name evidence="1" type="ORF">AOY20_14115</name>
</gene>
<accession>A0A0N9VB21</accession>
<dbReference type="Proteomes" id="UP000064939">
    <property type="component" value="Chromosome"/>
</dbReference>
<dbReference type="EMBL" id="CP012808">
    <property type="protein sequence ID" value="ALH96588.1"/>
    <property type="molecule type" value="Genomic_DNA"/>
</dbReference>
<dbReference type="RefSeq" id="WP_054582466.1">
    <property type="nucleotide sequence ID" value="NZ_CP012808.1"/>
</dbReference>
<keyword evidence="2" id="KW-1185">Reference proteome</keyword>
<dbReference type="OrthoDB" id="6692054at2"/>
<reference evidence="1 2" key="1">
    <citation type="journal article" date="2015" name="Int. J. Syst. Evol. Microbiol.">
        <title>Acinetobacter equi sp. nov. isolated from horse faeces.</title>
        <authorList>
            <person name="Poppel M.T."/>
            <person name="Skiebe E."/>
            <person name="Laue M."/>
            <person name="Bergmann H."/>
            <person name="Ebersberger I."/>
            <person name="Garn T."/>
            <person name="Fruth A."/>
            <person name="Baumgardt S."/>
            <person name="Busse H.J."/>
            <person name="Wilharm G."/>
        </authorList>
    </citation>
    <scope>NUCLEOTIDE SEQUENCE [LARGE SCALE GENOMIC DNA]</scope>
    <source>
        <strain evidence="1 2">114</strain>
    </source>
</reference>
<proteinExistence type="predicted"/>
<evidence type="ECO:0000313" key="1">
    <source>
        <dbReference type="EMBL" id="ALH96588.1"/>
    </source>
</evidence>
<evidence type="ECO:0000313" key="2">
    <source>
        <dbReference type="Proteomes" id="UP000064939"/>
    </source>
</evidence>
<sequence length="153" mass="17797">MNKQIIFILIFLMPYIGYAQSIQPIIHNKTYSGLSVPLKNFGKPERIIKGGENECSGGFFPNQYVYRDITLSDQGQVYSVIMNRNNGLVFYHKKIDVSMGKTKFLQLFKDLVWQSEEHPNVYYAESEEDSTTIITFIFKDERLIKYKISTNDC</sequence>
<name>A0A0N9VB21_9GAMM</name>
<dbReference type="KEGG" id="aei:AOY20_14115"/>
<organism evidence="1 2">
    <name type="scientific">Acinetobacter equi</name>
    <dbReference type="NCBI Taxonomy" id="1324350"/>
    <lineage>
        <taxon>Bacteria</taxon>
        <taxon>Pseudomonadati</taxon>
        <taxon>Pseudomonadota</taxon>
        <taxon>Gammaproteobacteria</taxon>
        <taxon>Moraxellales</taxon>
        <taxon>Moraxellaceae</taxon>
        <taxon>Acinetobacter</taxon>
    </lineage>
</organism>